<dbReference type="Proteomes" id="UP000224460">
    <property type="component" value="Unassembled WGS sequence"/>
</dbReference>
<dbReference type="EMBL" id="PEDL01000009">
    <property type="protein sequence ID" value="PHV70554.1"/>
    <property type="molecule type" value="Genomic_DNA"/>
</dbReference>
<organism evidence="1 2">
    <name type="scientific">Sporanaerobium hydrogeniformans</name>
    <dbReference type="NCBI Taxonomy" id="3072179"/>
    <lineage>
        <taxon>Bacteria</taxon>
        <taxon>Bacillati</taxon>
        <taxon>Bacillota</taxon>
        <taxon>Clostridia</taxon>
        <taxon>Lachnospirales</taxon>
        <taxon>Lachnospiraceae</taxon>
        <taxon>Sporanaerobium</taxon>
    </lineage>
</organism>
<sequence>MGLFSKKPPCPICGGKISWLLPAKIEGEYICNACYNKMDMESDKAINLTMQEFKEYLMFYDQNQLLKDQFVISEQIDFGVWDTKIIFDYLNKLFCMSKNLDKTVFEGSQLKSFTIKEDNVPLFEGSAEGIRRYISTVPERAMTMAPQISQFMMNRQMARTLDRLDDGKANGSTTMQYFDIPEPFQAFNVELYFDHPYWTVIKCDMDGPRFNNTHPDVNDYLRSYQRSMEEIEKLVTALKTVAFPSATEQFVSPGTAATGTVHTPMTPSADAIEEIKKYKTLMEDGIISQQEFDAKKRQLLGI</sequence>
<accession>A0AC61DB89</accession>
<evidence type="ECO:0000313" key="2">
    <source>
        <dbReference type="Proteomes" id="UP000224460"/>
    </source>
</evidence>
<proteinExistence type="predicted"/>
<name>A0AC61DB89_9FIRM</name>
<protein>
    <submittedName>
        <fullName evidence="1">Uncharacterized protein</fullName>
    </submittedName>
</protein>
<comment type="caution">
    <text evidence="1">The sequence shown here is derived from an EMBL/GenBank/DDBJ whole genome shotgun (WGS) entry which is preliminary data.</text>
</comment>
<gene>
    <name evidence="1" type="ORF">CS063_09630</name>
</gene>
<reference evidence="1" key="1">
    <citation type="submission" date="2017-10" db="EMBL/GenBank/DDBJ databases">
        <title>Genome sequence of cellulolytic Lachnospiraceae bacterium XHS1971 isolated from hotspring sediment.</title>
        <authorList>
            <person name="Vasudevan G."/>
            <person name="Joshi A.J."/>
            <person name="Hivarkar S."/>
            <person name="Lanjekar V.B."/>
            <person name="Dhakephalkar P.K."/>
            <person name="Dagar S."/>
        </authorList>
    </citation>
    <scope>NUCLEOTIDE SEQUENCE</scope>
    <source>
        <strain evidence="1">XHS1971</strain>
    </source>
</reference>
<keyword evidence="2" id="KW-1185">Reference proteome</keyword>
<evidence type="ECO:0000313" key="1">
    <source>
        <dbReference type="EMBL" id="PHV70554.1"/>
    </source>
</evidence>